<dbReference type="PROSITE" id="PS50109">
    <property type="entry name" value="HIS_KIN"/>
    <property type="match status" value="1"/>
</dbReference>
<evidence type="ECO:0000256" key="4">
    <source>
        <dbReference type="ARBA" id="ARBA00022777"/>
    </source>
</evidence>
<dbReference type="SMART" id="SM00388">
    <property type="entry name" value="HisKA"/>
    <property type="match status" value="1"/>
</dbReference>
<feature type="domain" description="Histidine kinase" evidence="7">
    <location>
        <begin position="172"/>
        <end position="428"/>
    </location>
</feature>
<dbReference type="SUPFAM" id="SSF47384">
    <property type="entry name" value="Homodimeric domain of signal transducing histidine kinase"/>
    <property type="match status" value="1"/>
</dbReference>
<keyword evidence="3 6" id="KW-0597">Phosphoprotein</keyword>
<dbReference type="PANTHER" id="PTHR43065:SF50">
    <property type="entry name" value="HISTIDINE KINASE"/>
    <property type="match status" value="1"/>
</dbReference>
<feature type="domain" description="Response regulatory" evidence="8">
    <location>
        <begin position="2"/>
        <end position="120"/>
    </location>
</feature>
<evidence type="ECO:0000256" key="6">
    <source>
        <dbReference type="PROSITE-ProRule" id="PRU00169"/>
    </source>
</evidence>
<dbReference type="SMART" id="SM00448">
    <property type="entry name" value="REC"/>
    <property type="match status" value="1"/>
</dbReference>
<evidence type="ECO:0000313" key="10">
    <source>
        <dbReference type="Proteomes" id="UP000192738"/>
    </source>
</evidence>
<dbReference type="InterPro" id="IPR001789">
    <property type="entry name" value="Sig_transdc_resp-reg_receiver"/>
</dbReference>
<sequence length="438" mass="49202">MRILVVDDEKFNLVIARDIIEANIANSKLILCNSPEAVMDLLAQNDIDIVLLDIIMPGIDGVEVLKRIRSNNEYKDIQVIMFTGVTDKESFKLCFENGANDYISKPIDITEFIARMQAAANTRKNTLMLKEMFNKMADQYNELQEVTQKLKNTQFYLIQKEKLASLGEIAAGVAHEINNPIGFVRSNLETLEAYLSRIKISFSAYRNFIELVADQNIVQDLSHEKLQLEETEKQQKIDIVLEDLEPIIKETQDGVDRVAKIVRSLRNFARTGTDDEMVMNDLNQIVEEALLITRNEVKYIANIAKKLGEIPTVICDKGQIGQVLINVVINASQAIKAQNREGLGNIIVETYQDNDYVVCKISDDGPGIKAEYLGRIFDPFFTTKEVGSGTGLGLSIAYGILKDHGGELLVESESGKGTSFIIKLRHILVSEERLEVIR</sequence>
<dbReference type="STRING" id="112901.SAMN04488500_11921"/>
<dbReference type="Pfam" id="PF00072">
    <property type="entry name" value="Response_reg"/>
    <property type="match status" value="1"/>
</dbReference>
<evidence type="ECO:0000259" key="8">
    <source>
        <dbReference type="PROSITE" id="PS50110"/>
    </source>
</evidence>
<dbReference type="InterPro" id="IPR003661">
    <property type="entry name" value="HisK_dim/P_dom"/>
</dbReference>
<dbReference type="EC" id="2.7.13.3" evidence="2"/>
<keyword evidence="5" id="KW-0902">Two-component regulatory system</keyword>
<evidence type="ECO:0000313" key="9">
    <source>
        <dbReference type="EMBL" id="SMD02662.1"/>
    </source>
</evidence>
<dbReference type="InterPro" id="IPR004358">
    <property type="entry name" value="Sig_transdc_His_kin-like_C"/>
</dbReference>
<dbReference type="SMART" id="SM00387">
    <property type="entry name" value="HATPase_c"/>
    <property type="match status" value="1"/>
</dbReference>
<organism evidence="9 10">
    <name type="scientific">Sporomusa malonica</name>
    <dbReference type="NCBI Taxonomy" id="112901"/>
    <lineage>
        <taxon>Bacteria</taxon>
        <taxon>Bacillati</taxon>
        <taxon>Bacillota</taxon>
        <taxon>Negativicutes</taxon>
        <taxon>Selenomonadales</taxon>
        <taxon>Sporomusaceae</taxon>
        <taxon>Sporomusa</taxon>
    </lineage>
</organism>
<dbReference type="InterPro" id="IPR036890">
    <property type="entry name" value="HATPase_C_sf"/>
</dbReference>
<evidence type="ECO:0000256" key="2">
    <source>
        <dbReference type="ARBA" id="ARBA00012438"/>
    </source>
</evidence>
<dbReference type="CDD" id="cd00082">
    <property type="entry name" value="HisKA"/>
    <property type="match status" value="1"/>
</dbReference>
<accession>A0A1W2DZW3</accession>
<dbReference type="Proteomes" id="UP000192738">
    <property type="component" value="Unassembled WGS sequence"/>
</dbReference>
<keyword evidence="4 9" id="KW-0808">Transferase</keyword>
<dbReference type="PANTHER" id="PTHR43065">
    <property type="entry name" value="SENSOR HISTIDINE KINASE"/>
    <property type="match status" value="1"/>
</dbReference>
<reference evidence="9 10" key="1">
    <citation type="submission" date="2017-04" db="EMBL/GenBank/DDBJ databases">
        <authorList>
            <person name="Afonso C.L."/>
            <person name="Miller P.J."/>
            <person name="Scott M.A."/>
            <person name="Spackman E."/>
            <person name="Goraichik I."/>
            <person name="Dimitrov K.M."/>
            <person name="Suarez D.L."/>
            <person name="Swayne D.E."/>
        </authorList>
    </citation>
    <scope>NUCLEOTIDE SEQUENCE [LARGE SCALE GENOMIC DNA]</scope>
    <source>
        <strain evidence="9 10">DSM 5090</strain>
    </source>
</reference>
<dbReference type="EMBL" id="FWXI01000019">
    <property type="protein sequence ID" value="SMD02662.1"/>
    <property type="molecule type" value="Genomic_DNA"/>
</dbReference>
<gene>
    <name evidence="9" type="ORF">SAMN04488500_11921</name>
</gene>
<evidence type="ECO:0000256" key="1">
    <source>
        <dbReference type="ARBA" id="ARBA00000085"/>
    </source>
</evidence>
<dbReference type="Gene3D" id="1.10.287.130">
    <property type="match status" value="1"/>
</dbReference>
<dbReference type="AlphaFoldDB" id="A0A1W2DZW3"/>
<dbReference type="InterPro" id="IPR036097">
    <property type="entry name" value="HisK_dim/P_sf"/>
</dbReference>
<dbReference type="SUPFAM" id="SSF55874">
    <property type="entry name" value="ATPase domain of HSP90 chaperone/DNA topoisomerase II/histidine kinase"/>
    <property type="match status" value="1"/>
</dbReference>
<dbReference type="RefSeq" id="WP_084577406.1">
    <property type="nucleotide sequence ID" value="NZ_CP155572.1"/>
</dbReference>
<dbReference type="Gene3D" id="3.40.50.2300">
    <property type="match status" value="1"/>
</dbReference>
<protein>
    <recommendedName>
        <fullName evidence="2">histidine kinase</fullName>
        <ecNumber evidence="2">2.7.13.3</ecNumber>
    </recommendedName>
</protein>
<keyword evidence="10" id="KW-1185">Reference proteome</keyword>
<dbReference type="OrthoDB" id="9764522at2"/>
<dbReference type="Pfam" id="PF02518">
    <property type="entry name" value="HATPase_c"/>
    <property type="match status" value="1"/>
</dbReference>
<dbReference type="PRINTS" id="PR00344">
    <property type="entry name" value="BCTRLSENSOR"/>
</dbReference>
<proteinExistence type="predicted"/>
<dbReference type="InterPro" id="IPR011006">
    <property type="entry name" value="CheY-like_superfamily"/>
</dbReference>
<evidence type="ECO:0000259" key="7">
    <source>
        <dbReference type="PROSITE" id="PS50109"/>
    </source>
</evidence>
<dbReference type="SUPFAM" id="SSF52172">
    <property type="entry name" value="CheY-like"/>
    <property type="match status" value="1"/>
</dbReference>
<dbReference type="GO" id="GO:0000155">
    <property type="term" value="F:phosphorelay sensor kinase activity"/>
    <property type="evidence" value="ECO:0007669"/>
    <property type="project" value="InterPro"/>
</dbReference>
<evidence type="ECO:0000256" key="3">
    <source>
        <dbReference type="ARBA" id="ARBA00022553"/>
    </source>
</evidence>
<feature type="modified residue" description="4-aspartylphosphate" evidence="6">
    <location>
        <position position="53"/>
    </location>
</feature>
<dbReference type="Gene3D" id="3.30.565.10">
    <property type="entry name" value="Histidine kinase-like ATPase, C-terminal domain"/>
    <property type="match status" value="1"/>
</dbReference>
<evidence type="ECO:0000256" key="5">
    <source>
        <dbReference type="ARBA" id="ARBA00023012"/>
    </source>
</evidence>
<dbReference type="PROSITE" id="PS50110">
    <property type="entry name" value="RESPONSE_REGULATORY"/>
    <property type="match status" value="1"/>
</dbReference>
<keyword evidence="4 9" id="KW-0418">Kinase</keyword>
<dbReference type="InterPro" id="IPR003594">
    <property type="entry name" value="HATPase_dom"/>
</dbReference>
<comment type="catalytic activity">
    <reaction evidence="1">
        <text>ATP + protein L-histidine = ADP + protein N-phospho-L-histidine.</text>
        <dbReference type="EC" id="2.7.13.3"/>
    </reaction>
</comment>
<dbReference type="InterPro" id="IPR005467">
    <property type="entry name" value="His_kinase_dom"/>
</dbReference>
<name>A0A1W2DZW3_9FIRM</name>